<dbReference type="Gene3D" id="3.40.50.150">
    <property type="entry name" value="Vaccinia Virus protein VP39"/>
    <property type="match status" value="1"/>
</dbReference>
<dbReference type="EMBL" id="JANRMI010000007">
    <property type="protein sequence ID" value="MDG0818243.1"/>
    <property type="molecule type" value="Genomic_DNA"/>
</dbReference>
<protein>
    <recommendedName>
        <fullName evidence="4">Methyltransferase domain-containing protein</fullName>
    </recommendedName>
</protein>
<comment type="caution">
    <text evidence="2">The sequence shown here is derived from an EMBL/GenBank/DDBJ whole genome shotgun (WGS) entry which is preliminary data.</text>
</comment>
<name>A0ABT6DMZ6_9BACT</name>
<dbReference type="SUPFAM" id="SSF53335">
    <property type="entry name" value="S-adenosyl-L-methionine-dependent methyltransferases"/>
    <property type="match status" value="1"/>
</dbReference>
<feature type="compositionally biased region" description="Basic and acidic residues" evidence="1">
    <location>
        <begin position="1"/>
        <end position="12"/>
    </location>
</feature>
<dbReference type="RefSeq" id="WP_277579719.1">
    <property type="nucleotide sequence ID" value="NZ_JANRMI010000007.1"/>
</dbReference>
<proteinExistence type="predicted"/>
<evidence type="ECO:0000313" key="3">
    <source>
        <dbReference type="Proteomes" id="UP001152321"/>
    </source>
</evidence>
<reference evidence="2" key="1">
    <citation type="submission" date="2022-08" db="EMBL/GenBank/DDBJ databases">
        <title>Novel Bdellovibrio Species Isolated from Svalbard: Designation Bdellovibrio svalbardensis.</title>
        <authorList>
            <person name="Mitchell R.J."/>
            <person name="Choi S.Y."/>
        </authorList>
    </citation>
    <scope>NUCLEOTIDE SEQUENCE</scope>
    <source>
        <strain evidence="2">PAP01</strain>
    </source>
</reference>
<sequence length="192" mass="20795">MSPEQNVEKVEGGPENQPVSQSSGQGSSLQYFFSLIDARKPILVVGSGNGDLLEKIKNHGYQGVGLEEDAALCKQSHDRGFDVIEGSIKNVASLKIPKDISGVWAGVAFNHIDEVDLTHILGIIHLILPDKAPFLLAVPRGEGVKTEATSDGKTLTTQFYTEEEFEKLLAEKNFKIGCKDFTPNLLTAVVTT</sequence>
<organism evidence="2 3">
    <name type="scientific">Bdellovibrio svalbardensis</name>
    <dbReference type="NCBI Taxonomy" id="2972972"/>
    <lineage>
        <taxon>Bacteria</taxon>
        <taxon>Pseudomonadati</taxon>
        <taxon>Bdellovibrionota</taxon>
        <taxon>Bdellovibrionia</taxon>
        <taxon>Bdellovibrionales</taxon>
        <taxon>Pseudobdellovibrionaceae</taxon>
        <taxon>Bdellovibrio</taxon>
    </lineage>
</organism>
<keyword evidence="3" id="KW-1185">Reference proteome</keyword>
<dbReference type="InterPro" id="IPR029063">
    <property type="entry name" value="SAM-dependent_MTases_sf"/>
</dbReference>
<dbReference type="InterPro" id="IPR010743">
    <property type="entry name" value="Methionine_synth_MetW"/>
</dbReference>
<feature type="region of interest" description="Disordered" evidence="1">
    <location>
        <begin position="1"/>
        <end position="25"/>
    </location>
</feature>
<dbReference type="Proteomes" id="UP001152321">
    <property type="component" value="Unassembled WGS sequence"/>
</dbReference>
<dbReference type="Pfam" id="PF07021">
    <property type="entry name" value="MetW"/>
    <property type="match status" value="1"/>
</dbReference>
<gene>
    <name evidence="2" type="ORF">NWE73_17810</name>
</gene>
<evidence type="ECO:0008006" key="4">
    <source>
        <dbReference type="Google" id="ProtNLM"/>
    </source>
</evidence>
<evidence type="ECO:0000256" key="1">
    <source>
        <dbReference type="SAM" id="MobiDB-lite"/>
    </source>
</evidence>
<evidence type="ECO:0000313" key="2">
    <source>
        <dbReference type="EMBL" id="MDG0818243.1"/>
    </source>
</evidence>
<accession>A0ABT6DMZ6</accession>